<dbReference type="Proteomes" id="UP000221165">
    <property type="component" value="Unassembled WGS sequence"/>
</dbReference>
<dbReference type="VEuPathDB" id="ToxoDB:CSUI_007235"/>
<accession>A0A2C6KEL8</accession>
<name>A0A2C6KEL8_9APIC</name>
<sequence>ANLNLWIEVEKAREEAFPAVATAESPEDKQREISKFQLTKQRLQATVKEEWLGRRNEGVTTTRGAFYRRIDCLTNHRDVLTDILNIDMKYMRSSGATHIEAKHEEASILTQELLLYTKQFIQASEEFQKSACDALSFFPQKA</sequence>
<proteinExistence type="predicted"/>
<keyword evidence="2" id="KW-1185">Reference proteome</keyword>
<dbReference type="GeneID" id="94430596"/>
<feature type="non-terminal residue" evidence="1">
    <location>
        <position position="1"/>
    </location>
</feature>
<organism evidence="1 2">
    <name type="scientific">Cystoisospora suis</name>
    <dbReference type="NCBI Taxonomy" id="483139"/>
    <lineage>
        <taxon>Eukaryota</taxon>
        <taxon>Sar</taxon>
        <taxon>Alveolata</taxon>
        <taxon>Apicomplexa</taxon>
        <taxon>Conoidasida</taxon>
        <taxon>Coccidia</taxon>
        <taxon>Eucoccidiorida</taxon>
        <taxon>Eimeriorina</taxon>
        <taxon>Sarcocystidae</taxon>
        <taxon>Cystoisospora</taxon>
    </lineage>
</organism>
<reference evidence="1 2" key="1">
    <citation type="journal article" date="2017" name="Int. J. Parasitol.">
        <title>The genome of the protozoan parasite Cystoisospora suis and a reverse vaccinology approach to identify vaccine candidates.</title>
        <authorList>
            <person name="Palmieri N."/>
            <person name="Shrestha A."/>
            <person name="Ruttkowski B."/>
            <person name="Beck T."/>
            <person name="Vogl C."/>
            <person name="Tomley F."/>
            <person name="Blake D.P."/>
            <person name="Joachim A."/>
        </authorList>
    </citation>
    <scope>NUCLEOTIDE SEQUENCE [LARGE SCALE GENOMIC DNA]</scope>
    <source>
        <strain evidence="1 2">Wien I</strain>
    </source>
</reference>
<gene>
    <name evidence="1" type="ORF">CSUI_007235</name>
</gene>
<comment type="caution">
    <text evidence="1">The sequence shown here is derived from an EMBL/GenBank/DDBJ whole genome shotgun (WGS) entry which is preliminary data.</text>
</comment>
<dbReference type="RefSeq" id="XP_067920642.1">
    <property type="nucleotide sequence ID" value="XM_068067385.1"/>
</dbReference>
<dbReference type="EMBL" id="MIGC01003761">
    <property type="protein sequence ID" value="PHJ18940.1"/>
    <property type="molecule type" value="Genomic_DNA"/>
</dbReference>
<feature type="non-terminal residue" evidence="1">
    <location>
        <position position="142"/>
    </location>
</feature>
<dbReference type="AlphaFoldDB" id="A0A2C6KEL8"/>
<evidence type="ECO:0000313" key="2">
    <source>
        <dbReference type="Proteomes" id="UP000221165"/>
    </source>
</evidence>
<protein>
    <submittedName>
        <fullName evidence="1">Uncharacterized protein</fullName>
    </submittedName>
</protein>
<evidence type="ECO:0000313" key="1">
    <source>
        <dbReference type="EMBL" id="PHJ18940.1"/>
    </source>
</evidence>